<dbReference type="PANTHER" id="PTHR12526:SF630">
    <property type="entry name" value="GLYCOSYLTRANSFERASE"/>
    <property type="match status" value="1"/>
</dbReference>
<dbReference type="SUPFAM" id="SSF53756">
    <property type="entry name" value="UDP-Glycosyltransferase/glycogen phosphorylase"/>
    <property type="match status" value="1"/>
</dbReference>
<reference evidence="1 2" key="2">
    <citation type="journal article" date="2011" name="Stand. Genomic Sci.">
        <title>Complete genome sequence of Mahella australiensis type strain (50-1 BON).</title>
        <authorList>
            <person name="Sikorski J."/>
            <person name="Teshima H."/>
            <person name="Nolan M."/>
            <person name="Lucas S."/>
            <person name="Hammon N."/>
            <person name="Deshpande S."/>
            <person name="Cheng J.F."/>
            <person name="Pitluck S."/>
            <person name="Liolios K."/>
            <person name="Pagani I."/>
            <person name="Ivanova N."/>
            <person name="Huntemann M."/>
            <person name="Mavromatis K."/>
            <person name="Ovchinikova G."/>
            <person name="Pati A."/>
            <person name="Tapia R."/>
            <person name="Han C."/>
            <person name="Goodwin L."/>
            <person name="Chen A."/>
            <person name="Palaniappan K."/>
            <person name="Land M."/>
            <person name="Hauser L."/>
            <person name="Ngatchou-Djao O.D."/>
            <person name="Rohde M."/>
            <person name="Pukall R."/>
            <person name="Spring S."/>
            <person name="Abt B."/>
            <person name="Goker M."/>
            <person name="Detter J.C."/>
            <person name="Woyke T."/>
            <person name="Bristow J."/>
            <person name="Markowitz V."/>
            <person name="Hugenholtz P."/>
            <person name="Eisen J.A."/>
            <person name="Kyrpides N.C."/>
            <person name="Klenk H.P."/>
            <person name="Lapidus A."/>
        </authorList>
    </citation>
    <scope>NUCLEOTIDE SEQUENCE [LARGE SCALE GENOMIC DNA]</scope>
    <source>
        <strain evidence="2">DSM 15567 / CIP 107919 / 50-1 BON</strain>
    </source>
</reference>
<dbReference type="Gene3D" id="3.40.50.2000">
    <property type="entry name" value="Glycogen Phosphorylase B"/>
    <property type="match status" value="1"/>
</dbReference>
<dbReference type="Pfam" id="PF13692">
    <property type="entry name" value="Glyco_trans_1_4"/>
    <property type="match status" value="1"/>
</dbReference>
<protein>
    <submittedName>
        <fullName evidence="1">Glycosyl transferase group 1</fullName>
    </submittedName>
</protein>
<dbReference type="GO" id="GO:0016740">
    <property type="term" value="F:transferase activity"/>
    <property type="evidence" value="ECO:0007669"/>
    <property type="project" value="UniProtKB-KW"/>
</dbReference>
<accession>F4A1Q0</accession>
<dbReference type="EMBL" id="CP002360">
    <property type="protein sequence ID" value="AEE97100.1"/>
    <property type="molecule type" value="Genomic_DNA"/>
</dbReference>
<dbReference type="PANTHER" id="PTHR12526">
    <property type="entry name" value="GLYCOSYLTRANSFERASE"/>
    <property type="match status" value="1"/>
</dbReference>
<keyword evidence="1" id="KW-0808">Transferase</keyword>
<dbReference type="KEGG" id="mas:Mahau_1924"/>
<dbReference type="AlphaFoldDB" id="F4A1Q0"/>
<keyword evidence="2" id="KW-1185">Reference proteome</keyword>
<evidence type="ECO:0000313" key="1">
    <source>
        <dbReference type="EMBL" id="AEE97100.1"/>
    </source>
</evidence>
<proteinExistence type="predicted"/>
<gene>
    <name evidence="1" type="ordered locus">Mahau_1924</name>
</gene>
<name>F4A1Q0_MAHA5</name>
<dbReference type="Proteomes" id="UP000008457">
    <property type="component" value="Chromosome"/>
</dbReference>
<dbReference type="STRING" id="697281.Mahau_1924"/>
<dbReference type="HOGENOM" id="CLU_041132_0_0_9"/>
<organism evidence="1 2">
    <name type="scientific">Mahella australiensis (strain DSM 15567 / CIP 107919 / 50-1 BON)</name>
    <dbReference type="NCBI Taxonomy" id="697281"/>
    <lineage>
        <taxon>Bacteria</taxon>
        <taxon>Bacillati</taxon>
        <taxon>Bacillota</taxon>
        <taxon>Clostridia</taxon>
        <taxon>Thermoanaerobacterales</taxon>
        <taxon>Thermoanaerobacterales Family IV. Incertae Sedis</taxon>
        <taxon>Mahella</taxon>
    </lineage>
</organism>
<reference evidence="2" key="1">
    <citation type="submission" date="2010-11" db="EMBL/GenBank/DDBJ databases">
        <title>The complete genome of Mahella australiensis DSM 15567.</title>
        <authorList>
            <consortium name="US DOE Joint Genome Institute (JGI-PGF)"/>
            <person name="Lucas S."/>
            <person name="Copeland A."/>
            <person name="Lapidus A."/>
            <person name="Bruce D."/>
            <person name="Goodwin L."/>
            <person name="Pitluck S."/>
            <person name="Kyrpides N."/>
            <person name="Mavromatis K."/>
            <person name="Pagani I."/>
            <person name="Ivanova N."/>
            <person name="Teshima H."/>
            <person name="Brettin T."/>
            <person name="Detter J.C."/>
            <person name="Han C."/>
            <person name="Tapia R."/>
            <person name="Land M."/>
            <person name="Hauser L."/>
            <person name="Markowitz V."/>
            <person name="Cheng J.-F."/>
            <person name="Hugenholtz P."/>
            <person name="Woyke T."/>
            <person name="Wu D."/>
            <person name="Spring S."/>
            <person name="Pukall R."/>
            <person name="Steenblock K."/>
            <person name="Schneider S."/>
            <person name="Klenk H.-P."/>
            <person name="Eisen J.A."/>
        </authorList>
    </citation>
    <scope>NUCLEOTIDE SEQUENCE [LARGE SCALE GENOMIC DNA]</scope>
    <source>
        <strain evidence="2">DSM 15567 / CIP 107919 / 50-1 BON</strain>
    </source>
</reference>
<dbReference type="OrthoDB" id="9816564at2"/>
<dbReference type="eggNOG" id="COG0438">
    <property type="taxonomic scope" value="Bacteria"/>
</dbReference>
<sequence>MHTIIYPPTIDYYWLYQRPQQLLKYLCRTGEYRVIFYNAPVCIPQHEPIQEVEPNFYVCTKKVSINIGKLEERPILWITYPPNIKYIDKLRERLVVFDAIDDASEDFAGWAHGIPELVRRADVIFATSKKLCDEYKTRHPHVYLCPNGADYDHFASNGKNPRPGDMPNGERPVIGYSGAIASWLDWQLIKSVADRCKQWDFVFIGPLYFNFSDVAHGSNIYYLGRKAYEELPCYINCFDVCVIPFRKSGMTDAVNPVKLYEYLSAGKPVVSTDIYELEDIPFVSVSKNTDEFVKNITYWIESNDEEHVKQRREFARANSWAERAKRVSDVLDGMIRR</sequence>
<evidence type="ECO:0000313" key="2">
    <source>
        <dbReference type="Proteomes" id="UP000008457"/>
    </source>
</evidence>
<dbReference type="RefSeq" id="WP_013781528.1">
    <property type="nucleotide sequence ID" value="NC_015520.1"/>
</dbReference>